<dbReference type="GO" id="GO:0008899">
    <property type="term" value="F:homoserine O-succinyltransferase activity"/>
    <property type="evidence" value="ECO:0007669"/>
    <property type="project" value="TreeGrafter"/>
</dbReference>
<organism evidence="4 5">
    <name type="scientific">Streptococcus intermedius</name>
    <dbReference type="NCBI Taxonomy" id="1338"/>
    <lineage>
        <taxon>Bacteria</taxon>
        <taxon>Bacillati</taxon>
        <taxon>Bacillota</taxon>
        <taxon>Bacilli</taxon>
        <taxon>Lactobacillales</taxon>
        <taxon>Streptococcaceae</taxon>
        <taxon>Streptococcus</taxon>
        <taxon>Streptococcus anginosus group</taxon>
    </lineage>
</organism>
<keyword evidence="2" id="KW-0808">Transferase</keyword>
<dbReference type="Proteomes" id="UP000217792">
    <property type="component" value="Chromosome"/>
</dbReference>
<dbReference type="PANTHER" id="PTHR20919:SF0">
    <property type="entry name" value="HOMOSERINE O-SUCCINYLTRANSFERASE"/>
    <property type="match status" value="1"/>
</dbReference>
<dbReference type="GO" id="GO:0008652">
    <property type="term" value="P:amino acid biosynthetic process"/>
    <property type="evidence" value="ECO:0007669"/>
    <property type="project" value="UniProtKB-KW"/>
</dbReference>
<dbReference type="SUPFAM" id="SSF52317">
    <property type="entry name" value="Class I glutamine amidotransferase-like"/>
    <property type="match status" value="1"/>
</dbReference>
<dbReference type="Gene3D" id="3.40.50.880">
    <property type="match status" value="1"/>
</dbReference>
<evidence type="ECO:0000313" key="5">
    <source>
        <dbReference type="Proteomes" id="UP000217792"/>
    </source>
</evidence>
<proteinExistence type="predicted"/>
<accession>A0AAD1C8A9</accession>
<evidence type="ECO:0000256" key="1">
    <source>
        <dbReference type="ARBA" id="ARBA00022605"/>
    </source>
</evidence>
<evidence type="ECO:0000313" key="4">
    <source>
        <dbReference type="EMBL" id="BAW17314.1"/>
    </source>
</evidence>
<evidence type="ECO:0000256" key="2">
    <source>
        <dbReference type="ARBA" id="ARBA00022679"/>
    </source>
</evidence>
<dbReference type="Pfam" id="PF04204">
    <property type="entry name" value="HTS"/>
    <property type="match status" value="1"/>
</dbReference>
<evidence type="ECO:0000256" key="3">
    <source>
        <dbReference type="ARBA" id="ARBA00023315"/>
    </source>
</evidence>
<reference evidence="4 5" key="1">
    <citation type="journal article" date="2017" name="Infect. Immun.">
        <title>Characterization of the Pathogenicity of Streptococcus intermedius TYG1620 Isolated from a Human Brain Abscess Based on the Complete Genome Sequence with Transcriptome Analysis and Transposon Mutagenesis in a Murine Subcutaneous Abscess Model.</title>
        <authorList>
            <person name="Hasegawa N."/>
            <person name="Sekizuka T."/>
            <person name="Sugi Y."/>
            <person name="Kawakami N."/>
            <person name="Ogasawara Y."/>
            <person name="Kato K."/>
            <person name="Yamashita A."/>
            <person name="Takeuchi F."/>
            <person name="Kuroda M."/>
        </authorList>
    </citation>
    <scope>NUCLEOTIDE SEQUENCE [LARGE SCALE GENOMIC DNA]</scope>
    <source>
        <strain evidence="4 5">TYG1620</strain>
    </source>
</reference>
<dbReference type="InterPro" id="IPR033752">
    <property type="entry name" value="MetA_family"/>
</dbReference>
<dbReference type="PANTHER" id="PTHR20919">
    <property type="entry name" value="HOMOSERINE O-SUCCINYLTRANSFERASE"/>
    <property type="match status" value="1"/>
</dbReference>
<name>A0AAD1C8A9_STRIT</name>
<sequence length="93" mass="10714">MEILFCGKKISAPVIASRGLHEVYSFAHLEYDQETLAREYFWDLDAGLNPHLPENYFKNDDIASVPCLCWNLAVALFFNNLIHYAVCQETPFD</sequence>
<keyword evidence="1" id="KW-0028">Amino-acid biosynthesis</keyword>
<dbReference type="AlphaFoldDB" id="A0AAD1C8A9"/>
<dbReference type="InterPro" id="IPR029062">
    <property type="entry name" value="Class_I_gatase-like"/>
</dbReference>
<gene>
    <name evidence="4" type="ORF">SITYG_13350</name>
</gene>
<protein>
    <submittedName>
        <fullName evidence="4">Homoserine O-succinyltransferase</fullName>
    </submittedName>
</protein>
<keyword evidence="3" id="KW-0012">Acyltransferase</keyword>
<dbReference type="EMBL" id="AP014880">
    <property type="protein sequence ID" value="BAW17314.1"/>
    <property type="molecule type" value="Genomic_DNA"/>
</dbReference>